<comment type="caution">
    <text evidence="4">The sequence shown here is derived from an EMBL/GenBank/DDBJ whole genome shotgun (WGS) entry which is preliminary data.</text>
</comment>
<dbReference type="SUPFAM" id="SSF53474">
    <property type="entry name" value="alpha/beta-Hydrolases"/>
    <property type="match status" value="1"/>
</dbReference>
<evidence type="ECO:0000256" key="1">
    <source>
        <dbReference type="ARBA" id="ARBA00010515"/>
    </source>
</evidence>
<evidence type="ECO:0000313" key="5">
    <source>
        <dbReference type="Proteomes" id="UP000536604"/>
    </source>
</evidence>
<dbReference type="Pfam" id="PF07859">
    <property type="entry name" value="Abhydrolase_3"/>
    <property type="match status" value="1"/>
</dbReference>
<evidence type="ECO:0000259" key="3">
    <source>
        <dbReference type="Pfam" id="PF07859"/>
    </source>
</evidence>
<dbReference type="AlphaFoldDB" id="A0A841IPR2"/>
<dbReference type="RefSeq" id="WP_221442186.1">
    <property type="nucleotide sequence ID" value="NZ_JACHJO010000001.1"/>
</dbReference>
<dbReference type="Gene3D" id="3.40.50.1820">
    <property type="entry name" value="alpha/beta hydrolase"/>
    <property type="match status" value="1"/>
</dbReference>
<proteinExistence type="inferred from homology"/>
<organism evidence="4 5">
    <name type="scientific">Nocardiopsis algeriensis</name>
    <dbReference type="NCBI Taxonomy" id="1478215"/>
    <lineage>
        <taxon>Bacteria</taxon>
        <taxon>Bacillati</taxon>
        <taxon>Actinomycetota</taxon>
        <taxon>Actinomycetes</taxon>
        <taxon>Streptosporangiales</taxon>
        <taxon>Nocardiopsidaceae</taxon>
        <taxon>Nocardiopsis</taxon>
    </lineage>
</organism>
<dbReference type="Proteomes" id="UP000536604">
    <property type="component" value="Unassembled WGS sequence"/>
</dbReference>
<evidence type="ECO:0000313" key="4">
    <source>
        <dbReference type="EMBL" id="MBB6118248.1"/>
    </source>
</evidence>
<keyword evidence="5" id="KW-1185">Reference proteome</keyword>
<accession>A0A841IPR2</accession>
<dbReference type="InterPro" id="IPR029058">
    <property type="entry name" value="AB_hydrolase_fold"/>
</dbReference>
<comment type="similarity">
    <text evidence="1">Belongs to the 'GDXG' lipolytic enzyme family.</text>
</comment>
<gene>
    <name evidence="4" type="ORF">FHS13_000176</name>
</gene>
<dbReference type="EMBL" id="JACHJO010000001">
    <property type="protein sequence ID" value="MBB6118248.1"/>
    <property type="molecule type" value="Genomic_DNA"/>
</dbReference>
<keyword evidence="2" id="KW-0378">Hydrolase</keyword>
<dbReference type="PANTHER" id="PTHR48081:SF30">
    <property type="entry name" value="ACETYL-HYDROLASE LIPR-RELATED"/>
    <property type="match status" value="1"/>
</dbReference>
<dbReference type="InterPro" id="IPR013094">
    <property type="entry name" value="AB_hydrolase_3"/>
</dbReference>
<protein>
    <submittedName>
        <fullName evidence="4">Acetyl esterase/lipase</fullName>
    </submittedName>
</protein>
<dbReference type="PANTHER" id="PTHR48081">
    <property type="entry name" value="AB HYDROLASE SUPERFAMILY PROTEIN C4A8.06C"/>
    <property type="match status" value="1"/>
</dbReference>
<reference evidence="4 5" key="1">
    <citation type="submission" date="2020-08" db="EMBL/GenBank/DDBJ databases">
        <title>Genomic Encyclopedia of Type Strains, Phase III (KMG-III): the genomes of soil and plant-associated and newly described type strains.</title>
        <authorList>
            <person name="Whitman W."/>
        </authorList>
    </citation>
    <scope>NUCLEOTIDE SEQUENCE [LARGE SCALE GENOMIC DNA]</scope>
    <source>
        <strain evidence="4 5">CECT 8712</strain>
    </source>
</reference>
<name>A0A841IPR2_9ACTN</name>
<dbReference type="GO" id="GO:0004806">
    <property type="term" value="F:triacylglycerol lipase activity"/>
    <property type="evidence" value="ECO:0007669"/>
    <property type="project" value="TreeGrafter"/>
</dbReference>
<sequence length="301" mass="32324">MSEEARRFLSQSLALTDPYPALDDTEGWLRFVEQHNERVRARSESPDLPVSVEDTVRGGARTFVIRPEGVPEGEGPILLDIHGGALVFGGGDLCARNGSTMAMTAGTETWSVDYRMPPLHPYPAALDDCLAAYRALLEVRDPADIFVSGLSAGGNLASALLVRARDEGLPMPAALVLLTPEVDLTESGDSFRTNDGIDNVLAGLREVNLLYANGHDLAHPYLSPLFADLTGFPPVFLQAGTRDLFLSNTVRMHRALLAAGAEAELHVFEAMPHAGFGGAAPEDAELAAAIRGFLDRHRRSS</sequence>
<feature type="domain" description="Alpha/beta hydrolase fold-3" evidence="3">
    <location>
        <begin position="79"/>
        <end position="274"/>
    </location>
</feature>
<dbReference type="InterPro" id="IPR050300">
    <property type="entry name" value="GDXG_lipolytic_enzyme"/>
</dbReference>
<evidence type="ECO:0000256" key="2">
    <source>
        <dbReference type="ARBA" id="ARBA00022801"/>
    </source>
</evidence>